<keyword evidence="1" id="KW-0812">Transmembrane</keyword>
<feature type="transmembrane region" description="Helical" evidence="1">
    <location>
        <begin position="105"/>
        <end position="122"/>
    </location>
</feature>
<reference evidence="2 3" key="1">
    <citation type="submission" date="2020-04" db="EMBL/GenBank/DDBJ databases">
        <authorList>
            <person name="Yoon J."/>
        </authorList>
    </citation>
    <scope>NUCLEOTIDE SEQUENCE [LARGE SCALE GENOMIC DNA]</scope>
    <source>
        <strain evidence="2 3">DJ-13</strain>
    </source>
</reference>
<proteinExistence type="predicted"/>
<gene>
    <name evidence="2" type="ORF">HCU67_14355</name>
</gene>
<evidence type="ECO:0008006" key="4">
    <source>
        <dbReference type="Google" id="ProtNLM"/>
    </source>
</evidence>
<evidence type="ECO:0000313" key="3">
    <source>
        <dbReference type="Proteomes" id="UP000718451"/>
    </source>
</evidence>
<dbReference type="Proteomes" id="UP000718451">
    <property type="component" value="Unassembled WGS sequence"/>
</dbReference>
<organism evidence="2 3">
    <name type="scientific">Croceivirga thetidis</name>
    <dbReference type="NCBI Taxonomy" id="2721623"/>
    <lineage>
        <taxon>Bacteria</taxon>
        <taxon>Pseudomonadati</taxon>
        <taxon>Bacteroidota</taxon>
        <taxon>Flavobacteriia</taxon>
        <taxon>Flavobacteriales</taxon>
        <taxon>Flavobacteriaceae</taxon>
        <taxon>Croceivirga</taxon>
    </lineage>
</organism>
<feature type="transmembrane region" description="Helical" evidence="1">
    <location>
        <begin position="179"/>
        <end position="197"/>
    </location>
</feature>
<keyword evidence="3" id="KW-1185">Reference proteome</keyword>
<keyword evidence="1" id="KW-0472">Membrane</keyword>
<accession>A0ABX1GW72</accession>
<evidence type="ECO:0000256" key="1">
    <source>
        <dbReference type="SAM" id="Phobius"/>
    </source>
</evidence>
<comment type="caution">
    <text evidence="2">The sequence shown here is derived from an EMBL/GenBank/DDBJ whole genome shotgun (WGS) entry which is preliminary data.</text>
</comment>
<dbReference type="RefSeq" id="WP_168553284.1">
    <property type="nucleotide sequence ID" value="NZ_JAAWWL010000002.1"/>
</dbReference>
<feature type="transmembrane region" description="Helical" evidence="1">
    <location>
        <begin position="128"/>
        <end position="145"/>
    </location>
</feature>
<sequence length="206" mass="23378">MDSKKYIEDISQIKDMMKRSSRFLSLSGLSGIMAGLYAIGGAVIAYFFLFPARGEYLTLHSWNFKMTIVLLLSVAILSIITGFLLTTRKARKNNEKIWDETTRRLLFHFLVPLMTGGIYILIKLNSQHYGLTASLMLIFYGLALLNSSKYTLSNVQYLGLAEIVLGLICAAFPGYGFWFWVIGFGLLHVIYGSLIYIREERSKTWA</sequence>
<feature type="transmembrane region" description="Helical" evidence="1">
    <location>
        <begin position="62"/>
        <end position="85"/>
    </location>
</feature>
<feature type="transmembrane region" description="Helical" evidence="1">
    <location>
        <begin position="157"/>
        <end position="173"/>
    </location>
</feature>
<keyword evidence="1" id="KW-1133">Transmembrane helix</keyword>
<feature type="transmembrane region" description="Helical" evidence="1">
    <location>
        <begin position="23"/>
        <end position="50"/>
    </location>
</feature>
<evidence type="ECO:0000313" key="2">
    <source>
        <dbReference type="EMBL" id="NKI33135.1"/>
    </source>
</evidence>
<protein>
    <recommendedName>
        <fullName evidence="4">DUF308 domain-containing protein</fullName>
    </recommendedName>
</protein>
<dbReference type="EMBL" id="JAAWWL010000002">
    <property type="protein sequence ID" value="NKI33135.1"/>
    <property type="molecule type" value="Genomic_DNA"/>
</dbReference>
<name>A0ABX1GW72_9FLAO</name>